<evidence type="ECO:0000313" key="3">
    <source>
        <dbReference type="Proteomes" id="UP000444721"/>
    </source>
</evidence>
<dbReference type="AlphaFoldDB" id="A0A6A5C3C3"/>
<feature type="compositionally biased region" description="Polar residues" evidence="1">
    <location>
        <begin position="237"/>
        <end position="254"/>
    </location>
</feature>
<dbReference type="VEuPathDB" id="AmoebaDB:FDP41_012208"/>
<comment type="caution">
    <text evidence="2">The sequence shown here is derived from an EMBL/GenBank/DDBJ whole genome shotgun (WGS) entry which is preliminary data.</text>
</comment>
<proteinExistence type="predicted"/>
<reference evidence="2 3" key="1">
    <citation type="journal article" date="2019" name="Sci. Rep.">
        <title>Nanopore sequencing improves the draft genome of the human pathogenic amoeba Naegleria fowleri.</title>
        <authorList>
            <person name="Liechti N."/>
            <person name="Schurch N."/>
            <person name="Bruggmann R."/>
            <person name="Wittwer M."/>
        </authorList>
    </citation>
    <scope>NUCLEOTIDE SEQUENCE [LARGE SCALE GENOMIC DNA]</scope>
    <source>
        <strain evidence="2 3">ATCC 30894</strain>
    </source>
</reference>
<protein>
    <submittedName>
        <fullName evidence="2">Uncharacterized protein</fullName>
    </submittedName>
</protein>
<feature type="region of interest" description="Disordered" evidence="1">
    <location>
        <begin position="228"/>
        <end position="254"/>
    </location>
</feature>
<dbReference type="GeneID" id="68119423"/>
<feature type="compositionally biased region" description="Basic and acidic residues" evidence="1">
    <location>
        <begin position="175"/>
        <end position="197"/>
    </location>
</feature>
<feature type="region of interest" description="Disordered" evidence="1">
    <location>
        <begin position="175"/>
        <end position="201"/>
    </location>
</feature>
<feature type="region of interest" description="Disordered" evidence="1">
    <location>
        <begin position="82"/>
        <end position="156"/>
    </location>
</feature>
<organism evidence="2 3">
    <name type="scientific">Naegleria fowleri</name>
    <name type="common">Brain eating amoeba</name>
    <dbReference type="NCBI Taxonomy" id="5763"/>
    <lineage>
        <taxon>Eukaryota</taxon>
        <taxon>Discoba</taxon>
        <taxon>Heterolobosea</taxon>
        <taxon>Tetramitia</taxon>
        <taxon>Eutetramitia</taxon>
        <taxon>Vahlkampfiidae</taxon>
        <taxon>Naegleria</taxon>
    </lineage>
</organism>
<dbReference type="RefSeq" id="XP_044566264.1">
    <property type="nucleotide sequence ID" value="XM_044702702.1"/>
</dbReference>
<name>A0A6A5C3C3_NAEFO</name>
<accession>A0A6A5C3C3</accession>
<evidence type="ECO:0000256" key="1">
    <source>
        <dbReference type="SAM" id="MobiDB-lite"/>
    </source>
</evidence>
<keyword evidence="3" id="KW-1185">Reference proteome</keyword>
<sequence length="316" mass="35986">MKWVPLSINKSEEIEKQANEIAELYRVLFLQLKLEKQQEIHGLLRSQKELSVAPNSVKSSIDKMGVITKLGKALQERIKEIDQLRSTDTPQGRATASEEKKALKQEDPSKQTKQSSEKNKPKKVKPIYSWEKGAQASTSSKKMESSSIELPHQMDQSSFSEQMSKVGKFMEEQLARQVSPKRDSSPRRFGKTKESKYSVHAPLSPTLSRSLRLEIEMNEEEFAKLKIRRNMQERPRSSSPRFQAPNRSRSSSMLSIGDLARSADSFSSSSSSAGKSRYPFLQRVREDLPQMATHSSKFTHHHNCCTIPPIFFLELT</sequence>
<evidence type="ECO:0000313" key="2">
    <source>
        <dbReference type="EMBL" id="KAF0981551.1"/>
    </source>
</evidence>
<feature type="compositionally biased region" description="Basic and acidic residues" evidence="1">
    <location>
        <begin position="96"/>
        <end position="119"/>
    </location>
</feature>
<dbReference type="Proteomes" id="UP000444721">
    <property type="component" value="Unassembled WGS sequence"/>
</dbReference>
<dbReference type="EMBL" id="VFQX01000013">
    <property type="protein sequence ID" value="KAF0981551.1"/>
    <property type="molecule type" value="Genomic_DNA"/>
</dbReference>
<dbReference type="VEuPathDB" id="AmoebaDB:NfTy_038810"/>
<gene>
    <name evidence="2" type="ORF">FDP41_012208</name>
</gene>
<dbReference type="VEuPathDB" id="AmoebaDB:NF0045880"/>